<name>A0A7W3JHT3_9MICO</name>
<dbReference type="OrthoDB" id="4946298at2"/>
<evidence type="ECO:0000313" key="4">
    <source>
        <dbReference type="Proteomes" id="UP000522688"/>
    </source>
</evidence>
<reference evidence="2 4" key="2">
    <citation type="submission" date="2020-07" db="EMBL/GenBank/DDBJ databases">
        <title>Sequencing the genomes of 1000 actinobacteria strains.</title>
        <authorList>
            <person name="Klenk H.-P."/>
        </authorList>
    </citation>
    <scope>NUCLEOTIDE SEQUENCE [LARGE SCALE GENOMIC DNA]</scope>
    <source>
        <strain evidence="2 4">DSM 10309</strain>
    </source>
</reference>
<dbReference type="Proteomes" id="UP000321154">
    <property type="component" value="Unassembled WGS sequence"/>
</dbReference>
<protein>
    <submittedName>
        <fullName evidence="2">Uncharacterized protein</fullName>
    </submittedName>
</protein>
<dbReference type="EMBL" id="JACGWW010000002">
    <property type="protein sequence ID" value="MBA8813122.1"/>
    <property type="molecule type" value="Genomic_DNA"/>
</dbReference>
<organism evidence="2 4">
    <name type="scientific">Frigoribacterium faeni</name>
    <dbReference type="NCBI Taxonomy" id="145483"/>
    <lineage>
        <taxon>Bacteria</taxon>
        <taxon>Bacillati</taxon>
        <taxon>Actinomycetota</taxon>
        <taxon>Actinomycetes</taxon>
        <taxon>Micrococcales</taxon>
        <taxon>Microbacteriaceae</taxon>
        <taxon>Frigoribacterium</taxon>
    </lineage>
</organism>
<sequence>MDEYPSWSPPDVERRTAFVLNTPHVLGAVGEVVVVAERVEITDARVWLHARALSNAFTERLTTEFRAAGRAWRDLVATDGWDAAGDPPEEPGLVMTEVDVRLGDGADGHDGHPGHGGHGHDRVVSVGGSGTDWVATWSWARPEGDELTFVATSPDGEVTSLRVDPRLLG</sequence>
<reference evidence="1 3" key="1">
    <citation type="submission" date="2019-07" db="EMBL/GenBank/DDBJ databases">
        <title>Whole genome shotgun sequence of Frigoribacterium faeni NBRC 103066.</title>
        <authorList>
            <person name="Hosoyama A."/>
            <person name="Uohara A."/>
            <person name="Ohji S."/>
            <person name="Ichikawa N."/>
        </authorList>
    </citation>
    <scope>NUCLEOTIDE SEQUENCE [LARGE SCALE GENOMIC DNA]</scope>
    <source>
        <strain evidence="1 3">NBRC 103066</strain>
    </source>
</reference>
<keyword evidence="3" id="KW-1185">Reference proteome</keyword>
<dbReference type="Proteomes" id="UP000522688">
    <property type="component" value="Unassembled WGS sequence"/>
</dbReference>
<evidence type="ECO:0000313" key="2">
    <source>
        <dbReference type="EMBL" id="MBA8813122.1"/>
    </source>
</evidence>
<dbReference type="EMBL" id="BJUV01000015">
    <property type="protein sequence ID" value="GEK83426.1"/>
    <property type="molecule type" value="Genomic_DNA"/>
</dbReference>
<evidence type="ECO:0000313" key="1">
    <source>
        <dbReference type="EMBL" id="GEK83426.1"/>
    </source>
</evidence>
<comment type="caution">
    <text evidence="2">The sequence shown here is derived from an EMBL/GenBank/DDBJ whole genome shotgun (WGS) entry which is preliminary data.</text>
</comment>
<gene>
    <name evidence="2" type="ORF">FB463_001371</name>
    <name evidence="1" type="ORF">FFA01_17350</name>
</gene>
<accession>A0A7W3JHT3</accession>
<dbReference type="AlphaFoldDB" id="A0A7W3JHT3"/>
<dbReference type="RefSeq" id="WP_146855081.1">
    <property type="nucleotide sequence ID" value="NZ_BAAAHR010000002.1"/>
</dbReference>
<proteinExistence type="predicted"/>
<evidence type="ECO:0000313" key="3">
    <source>
        <dbReference type="Proteomes" id="UP000321154"/>
    </source>
</evidence>